<dbReference type="HOGENOM" id="CLU_1670578_0_0_1"/>
<name>L8WGD4_THACA</name>
<dbReference type="Proteomes" id="UP000011668">
    <property type="component" value="Unassembled WGS sequence"/>
</dbReference>
<accession>L8WGD4</accession>
<evidence type="ECO:0000313" key="1">
    <source>
        <dbReference type="EMBL" id="ELU35823.1"/>
    </source>
</evidence>
<evidence type="ECO:0000313" key="2">
    <source>
        <dbReference type="Proteomes" id="UP000011668"/>
    </source>
</evidence>
<sequence length="158" mass="17347">MVWSRNVVLVEPESCMESLIVPMICFGVKREKETIEIKTHLEFHAAYSVEVLFAKPYCAPYLGPSGIFGALSDGSCSRLSAKGDGEQLEDHGRVSAQLLLDEGCMLGLARRVGVYVGPLRNAHSIRPYPGTNELSLLAIAPPHEEGREKRDLAEHSNL</sequence>
<comment type="caution">
    <text evidence="1">The sequence shown here is derived from an EMBL/GenBank/DDBJ whole genome shotgun (WGS) entry which is preliminary data.</text>
</comment>
<proteinExistence type="predicted"/>
<organism evidence="1 2">
    <name type="scientific">Thanatephorus cucumeris (strain AG1-IA)</name>
    <name type="common">Rice sheath blight fungus</name>
    <name type="synonym">Rhizoctonia solani</name>
    <dbReference type="NCBI Taxonomy" id="983506"/>
    <lineage>
        <taxon>Eukaryota</taxon>
        <taxon>Fungi</taxon>
        <taxon>Dikarya</taxon>
        <taxon>Basidiomycota</taxon>
        <taxon>Agaricomycotina</taxon>
        <taxon>Agaricomycetes</taxon>
        <taxon>Cantharellales</taxon>
        <taxon>Ceratobasidiaceae</taxon>
        <taxon>Rhizoctonia</taxon>
        <taxon>Rhizoctonia solani AG-1</taxon>
    </lineage>
</organism>
<dbReference type="AlphaFoldDB" id="L8WGD4"/>
<gene>
    <name evidence="1" type="ORF">AG1IA_10147</name>
</gene>
<protein>
    <submittedName>
        <fullName evidence="1">Uncharacterized protein</fullName>
    </submittedName>
</protein>
<keyword evidence="2" id="KW-1185">Reference proteome</keyword>
<reference evidence="1 2" key="1">
    <citation type="journal article" date="2013" name="Nat. Commun.">
        <title>The evolution and pathogenic mechanisms of the rice sheath blight pathogen.</title>
        <authorList>
            <person name="Zheng A."/>
            <person name="Lin R."/>
            <person name="Xu L."/>
            <person name="Qin P."/>
            <person name="Tang C."/>
            <person name="Ai P."/>
            <person name="Zhang D."/>
            <person name="Liu Y."/>
            <person name="Sun Z."/>
            <person name="Feng H."/>
            <person name="Wang Y."/>
            <person name="Chen Y."/>
            <person name="Liang X."/>
            <person name="Fu R."/>
            <person name="Li Q."/>
            <person name="Zhang J."/>
            <person name="Yu X."/>
            <person name="Xie Z."/>
            <person name="Ding L."/>
            <person name="Guan P."/>
            <person name="Tang J."/>
            <person name="Liang Y."/>
            <person name="Wang S."/>
            <person name="Deng Q."/>
            <person name="Li S."/>
            <person name="Zhu J."/>
            <person name="Wang L."/>
            <person name="Liu H."/>
            <person name="Li P."/>
        </authorList>
    </citation>
    <scope>NUCLEOTIDE SEQUENCE [LARGE SCALE GENOMIC DNA]</scope>
    <source>
        <strain evidence="2">AG-1 IA</strain>
    </source>
</reference>
<dbReference type="EMBL" id="AFRT01005182">
    <property type="protein sequence ID" value="ELU35823.1"/>
    <property type="molecule type" value="Genomic_DNA"/>
</dbReference>